<dbReference type="WBParaSite" id="ACRNAN_Path_199.g714.t1">
    <property type="protein sequence ID" value="ACRNAN_Path_199.g714.t1"/>
    <property type="gene ID" value="ACRNAN_Path_199.g714"/>
</dbReference>
<evidence type="ECO:0000256" key="2">
    <source>
        <dbReference type="SAM" id="SignalP"/>
    </source>
</evidence>
<keyword evidence="3" id="KW-1185">Reference proteome</keyword>
<organism evidence="3 4">
    <name type="scientific">Acrobeloides nanus</name>
    <dbReference type="NCBI Taxonomy" id="290746"/>
    <lineage>
        <taxon>Eukaryota</taxon>
        <taxon>Metazoa</taxon>
        <taxon>Ecdysozoa</taxon>
        <taxon>Nematoda</taxon>
        <taxon>Chromadorea</taxon>
        <taxon>Rhabditida</taxon>
        <taxon>Tylenchina</taxon>
        <taxon>Cephalobomorpha</taxon>
        <taxon>Cephaloboidea</taxon>
        <taxon>Cephalobidae</taxon>
        <taxon>Acrobeloides</taxon>
    </lineage>
</organism>
<evidence type="ECO:0000313" key="3">
    <source>
        <dbReference type="Proteomes" id="UP000887540"/>
    </source>
</evidence>
<evidence type="ECO:0000313" key="4">
    <source>
        <dbReference type="WBParaSite" id="ACRNAN_Path_199.g714.t1"/>
    </source>
</evidence>
<reference evidence="4" key="1">
    <citation type="submission" date="2022-11" db="UniProtKB">
        <authorList>
            <consortium name="WormBaseParasite"/>
        </authorList>
    </citation>
    <scope>IDENTIFICATION</scope>
</reference>
<keyword evidence="1" id="KW-0472">Membrane</keyword>
<protein>
    <submittedName>
        <fullName evidence="4">NADH dehydrogenase subunit 4L</fullName>
    </submittedName>
</protein>
<dbReference type="Proteomes" id="UP000887540">
    <property type="component" value="Unplaced"/>
</dbReference>
<feature type="signal peptide" evidence="2">
    <location>
        <begin position="1"/>
        <end position="17"/>
    </location>
</feature>
<feature type="chain" id="PRO_5037663403" evidence="2">
    <location>
        <begin position="18"/>
        <end position="71"/>
    </location>
</feature>
<accession>A0A914C3D5</accession>
<feature type="transmembrane region" description="Helical" evidence="1">
    <location>
        <begin position="32"/>
        <end position="57"/>
    </location>
</feature>
<keyword evidence="1" id="KW-1133">Transmembrane helix</keyword>
<dbReference type="AlphaFoldDB" id="A0A914C3D5"/>
<keyword evidence="1" id="KW-0812">Transmembrane</keyword>
<sequence length="71" mass="8454">MFIWMLLFTNFLILAFATFVHLFDETKMTILFFLFALIDFAFGFVFVLYMIWIYGLWGTVKKVRHDGVTNA</sequence>
<proteinExistence type="predicted"/>
<name>A0A914C3D5_9BILA</name>
<keyword evidence="2" id="KW-0732">Signal</keyword>
<evidence type="ECO:0000256" key="1">
    <source>
        <dbReference type="SAM" id="Phobius"/>
    </source>
</evidence>